<protein>
    <submittedName>
        <fullName evidence="3">SMP-30/gluconolactonase/LRE family protein</fullName>
    </submittedName>
</protein>
<dbReference type="Gene3D" id="2.120.10.30">
    <property type="entry name" value="TolB, C-terminal domain"/>
    <property type="match status" value="1"/>
</dbReference>
<dbReference type="EMBL" id="JAOCZP010000001">
    <property type="protein sequence ID" value="MCT7374520.1"/>
    <property type="molecule type" value="Genomic_DNA"/>
</dbReference>
<comment type="similarity">
    <text evidence="1">Belongs to the SMP-30/CGR1 family.</text>
</comment>
<dbReference type="InterPro" id="IPR013658">
    <property type="entry name" value="SGL"/>
</dbReference>
<feature type="domain" description="SMP-30/Gluconolactonase/LRE-like region" evidence="2">
    <location>
        <begin position="19"/>
        <end position="264"/>
    </location>
</feature>
<dbReference type="InterPro" id="IPR005511">
    <property type="entry name" value="SMP-30"/>
</dbReference>
<dbReference type="SUPFAM" id="SSF63829">
    <property type="entry name" value="Calcium-dependent phosphotriesterase"/>
    <property type="match status" value="1"/>
</dbReference>
<dbReference type="InterPro" id="IPR011042">
    <property type="entry name" value="6-blade_b-propeller_TolB-like"/>
</dbReference>
<comment type="caution">
    <text evidence="3">The sequence shown here is derived from an EMBL/GenBank/DDBJ whole genome shotgun (WGS) entry which is preliminary data.</text>
</comment>
<reference evidence="3 4" key="1">
    <citation type="submission" date="2022-09" db="EMBL/GenBank/DDBJ databases">
        <title>Chelativorans salina sp. nov., a novel slightly halophilic bacterium isolated from a saline lake sediment enrichment.</title>
        <authorList>
            <person name="Gao L."/>
            <person name="Fang B.-Z."/>
            <person name="Li W.-J."/>
        </authorList>
    </citation>
    <scope>NUCLEOTIDE SEQUENCE [LARGE SCALE GENOMIC DNA]</scope>
    <source>
        <strain evidence="3 4">EGI FJ00035</strain>
    </source>
</reference>
<gene>
    <name evidence="3" type="ORF">N5A92_05665</name>
</gene>
<proteinExistence type="inferred from homology"/>
<evidence type="ECO:0000259" key="2">
    <source>
        <dbReference type="Pfam" id="PF08450"/>
    </source>
</evidence>
<dbReference type="PANTHER" id="PTHR10907">
    <property type="entry name" value="REGUCALCIN"/>
    <property type="match status" value="1"/>
</dbReference>
<dbReference type="RefSeq" id="WP_260900921.1">
    <property type="nucleotide sequence ID" value="NZ_JAOCZP010000001.1"/>
</dbReference>
<organism evidence="3 4">
    <name type="scientific">Chelativorans salis</name>
    <dbReference type="NCBI Taxonomy" id="2978478"/>
    <lineage>
        <taxon>Bacteria</taxon>
        <taxon>Pseudomonadati</taxon>
        <taxon>Pseudomonadota</taxon>
        <taxon>Alphaproteobacteria</taxon>
        <taxon>Hyphomicrobiales</taxon>
        <taxon>Phyllobacteriaceae</taxon>
        <taxon>Chelativorans</taxon>
    </lineage>
</organism>
<keyword evidence="4" id="KW-1185">Reference proteome</keyword>
<evidence type="ECO:0000313" key="4">
    <source>
        <dbReference type="Proteomes" id="UP001320831"/>
    </source>
</evidence>
<dbReference type="PRINTS" id="PR01790">
    <property type="entry name" value="SMP30FAMILY"/>
</dbReference>
<name>A0ABT2LIZ9_9HYPH</name>
<evidence type="ECO:0000313" key="3">
    <source>
        <dbReference type="EMBL" id="MCT7374520.1"/>
    </source>
</evidence>
<dbReference type="Pfam" id="PF08450">
    <property type="entry name" value="SGL"/>
    <property type="match status" value="1"/>
</dbReference>
<evidence type="ECO:0000256" key="1">
    <source>
        <dbReference type="ARBA" id="ARBA00008853"/>
    </source>
</evidence>
<sequence length="303" mass="32575">MTKTINPDVECVGEAKAVLGESACWSAEDEALLWVDILGRKVLRTDTGSGRTDEWAFPEQTGFVQPADDGTWLVGQENGMLRLDPETGARVNFLALEADNPATRTNDAGCDRQGRLLVGTMHLPEISFEPVGTLYRIAGRGAAEMIDTGLYVPNGIAVSPDGGTVYWADTYRTRRQVWRAHYDVASGAVGEKQPFVQLDETLGRPDGAAVDAAGCYWVAAASGWQLLRYTPSGELDLIVRLPVQRPSKPAFGGANFSTIFITTISEGLGEDAPRTQPLAGRLLAIDVGIQGLPPVRFRLAGGE</sequence>
<dbReference type="Proteomes" id="UP001320831">
    <property type="component" value="Unassembled WGS sequence"/>
</dbReference>
<accession>A0ABT2LIZ9</accession>
<dbReference type="PANTHER" id="PTHR10907:SF47">
    <property type="entry name" value="REGUCALCIN"/>
    <property type="match status" value="1"/>
</dbReference>